<dbReference type="InterPro" id="IPR020846">
    <property type="entry name" value="MFS_dom"/>
</dbReference>
<accession>A0AAF3JBA1</accession>
<feature type="transmembrane region" description="Helical" evidence="5">
    <location>
        <begin position="403"/>
        <end position="424"/>
    </location>
</feature>
<sequence>MAVDSSSMEMDRRSQIRLLVIGGVLSFTSIFQMGYATAYPNTSIDTFRDFLNVTTKEYGLELTDAKFSWLWSALLDTWFIGFSIGSCLSPIIADRIGRKSGLLVGNIANTISALISFLGILFNSIIAFTLSRLFFSLSAAISMNSLILLLQESSPVSMRGLMSFYAEMAFVVTNLVGGMAGMRSLLGTNLHLLTGVAVIVSALSVLVVIPVAESPIFLLEKRNDREKAEKATYFYQRIKPNKENKTQLEESNEREGNGSLKELLSTPHLRKGFLLGLCALQIAVSIWPIVFFSTEFLRRTGIDGELSELISTIMLFVSTLCTCVGMILVEKIARRTLLISTACVNLGALLLFVISAELTPIYQSANIGCIVAVMMHGGSYSVGLGPIAWFLISELMPLRVRAIAQSLALATNQTIALLLVAITLPLYDQIGAWTILILFVFPGVLCFFIIWRHLPETRARSIDEVIQSLKGAPRDFVAVELASPRKQ</sequence>
<comment type="subcellular location">
    <subcellularLocation>
        <location evidence="1">Membrane</location>
        <topology evidence="1">Multi-pass membrane protein</topology>
    </subcellularLocation>
</comment>
<evidence type="ECO:0000256" key="3">
    <source>
        <dbReference type="ARBA" id="ARBA00022989"/>
    </source>
</evidence>
<feature type="transmembrane region" description="Helical" evidence="5">
    <location>
        <begin position="103"/>
        <end position="127"/>
    </location>
</feature>
<evidence type="ECO:0000256" key="1">
    <source>
        <dbReference type="ARBA" id="ARBA00004141"/>
    </source>
</evidence>
<protein>
    <recommendedName>
        <fullName evidence="6">Major facilitator superfamily (MFS) profile domain-containing protein</fullName>
    </recommendedName>
</protein>
<dbReference type="WBParaSite" id="MBELARI_LOCUS7955">
    <property type="protein sequence ID" value="MBELARI_LOCUS7955"/>
    <property type="gene ID" value="MBELARI_LOCUS7955"/>
</dbReference>
<evidence type="ECO:0000256" key="5">
    <source>
        <dbReference type="SAM" id="Phobius"/>
    </source>
</evidence>
<feature type="transmembrane region" description="Helical" evidence="5">
    <location>
        <begin position="336"/>
        <end position="355"/>
    </location>
</feature>
<dbReference type="GO" id="GO:0016020">
    <property type="term" value="C:membrane"/>
    <property type="evidence" value="ECO:0007669"/>
    <property type="project" value="UniProtKB-SubCell"/>
</dbReference>
<feature type="transmembrane region" description="Helical" evidence="5">
    <location>
        <begin position="272"/>
        <end position="290"/>
    </location>
</feature>
<dbReference type="Pfam" id="PF00083">
    <property type="entry name" value="Sugar_tr"/>
    <property type="match status" value="1"/>
</dbReference>
<evidence type="ECO:0000313" key="8">
    <source>
        <dbReference type="WBParaSite" id="MBELARI_LOCUS7955"/>
    </source>
</evidence>
<dbReference type="InterPro" id="IPR045263">
    <property type="entry name" value="GLUT"/>
</dbReference>
<dbReference type="SUPFAM" id="SSF103473">
    <property type="entry name" value="MFS general substrate transporter"/>
    <property type="match status" value="1"/>
</dbReference>
<dbReference type="GO" id="GO:0015149">
    <property type="term" value="F:hexose transmembrane transporter activity"/>
    <property type="evidence" value="ECO:0007669"/>
    <property type="project" value="TreeGrafter"/>
</dbReference>
<dbReference type="Proteomes" id="UP000887575">
    <property type="component" value="Unassembled WGS sequence"/>
</dbReference>
<keyword evidence="7" id="KW-1185">Reference proteome</keyword>
<dbReference type="Gene3D" id="1.20.1250.20">
    <property type="entry name" value="MFS general substrate transporter like domains"/>
    <property type="match status" value="1"/>
</dbReference>
<feature type="transmembrane region" description="Helical" evidence="5">
    <location>
        <begin position="162"/>
        <end position="180"/>
    </location>
</feature>
<evidence type="ECO:0000313" key="7">
    <source>
        <dbReference type="Proteomes" id="UP000887575"/>
    </source>
</evidence>
<feature type="transmembrane region" description="Helical" evidence="5">
    <location>
        <begin position="361"/>
        <end position="391"/>
    </location>
</feature>
<feature type="transmembrane region" description="Helical" evidence="5">
    <location>
        <begin position="133"/>
        <end position="150"/>
    </location>
</feature>
<feature type="domain" description="Major facilitator superfamily (MFS) profile" evidence="6">
    <location>
        <begin position="15"/>
        <end position="458"/>
    </location>
</feature>
<keyword evidence="4 5" id="KW-0472">Membrane</keyword>
<proteinExistence type="predicted"/>
<dbReference type="PROSITE" id="PS50850">
    <property type="entry name" value="MFS"/>
    <property type="match status" value="1"/>
</dbReference>
<feature type="transmembrane region" description="Helical" evidence="5">
    <location>
        <begin position="430"/>
        <end position="451"/>
    </location>
</feature>
<evidence type="ECO:0000256" key="2">
    <source>
        <dbReference type="ARBA" id="ARBA00022692"/>
    </source>
</evidence>
<evidence type="ECO:0000256" key="4">
    <source>
        <dbReference type="ARBA" id="ARBA00023136"/>
    </source>
</evidence>
<dbReference type="PANTHER" id="PTHR23503:SF108">
    <property type="entry name" value="MAJOR FACILITATOR SUPERFAMILY (MFS) PROFILE DOMAIN-CONTAINING PROTEIN"/>
    <property type="match status" value="1"/>
</dbReference>
<feature type="transmembrane region" description="Helical" evidence="5">
    <location>
        <begin position="310"/>
        <end position="329"/>
    </location>
</feature>
<dbReference type="AlphaFoldDB" id="A0AAF3JBA1"/>
<keyword evidence="2 5" id="KW-0812">Transmembrane</keyword>
<dbReference type="PANTHER" id="PTHR23503">
    <property type="entry name" value="SOLUTE CARRIER FAMILY 2"/>
    <property type="match status" value="1"/>
</dbReference>
<organism evidence="7 8">
    <name type="scientific">Mesorhabditis belari</name>
    <dbReference type="NCBI Taxonomy" id="2138241"/>
    <lineage>
        <taxon>Eukaryota</taxon>
        <taxon>Metazoa</taxon>
        <taxon>Ecdysozoa</taxon>
        <taxon>Nematoda</taxon>
        <taxon>Chromadorea</taxon>
        <taxon>Rhabditida</taxon>
        <taxon>Rhabditina</taxon>
        <taxon>Rhabditomorpha</taxon>
        <taxon>Rhabditoidea</taxon>
        <taxon>Rhabditidae</taxon>
        <taxon>Mesorhabditinae</taxon>
        <taxon>Mesorhabditis</taxon>
    </lineage>
</organism>
<dbReference type="InterPro" id="IPR005828">
    <property type="entry name" value="MFS_sugar_transport-like"/>
</dbReference>
<name>A0AAF3JBA1_9BILA</name>
<feature type="transmembrane region" description="Helical" evidence="5">
    <location>
        <begin position="69"/>
        <end position="91"/>
    </location>
</feature>
<keyword evidence="3 5" id="KW-1133">Transmembrane helix</keyword>
<dbReference type="InterPro" id="IPR036259">
    <property type="entry name" value="MFS_trans_sf"/>
</dbReference>
<feature type="transmembrane region" description="Helical" evidence="5">
    <location>
        <begin position="192"/>
        <end position="212"/>
    </location>
</feature>
<evidence type="ECO:0000259" key="6">
    <source>
        <dbReference type="PROSITE" id="PS50850"/>
    </source>
</evidence>
<reference evidence="8" key="1">
    <citation type="submission" date="2024-02" db="UniProtKB">
        <authorList>
            <consortium name="WormBaseParasite"/>
        </authorList>
    </citation>
    <scope>IDENTIFICATION</scope>
</reference>